<sequence>MNQLIEKAACFAAVKHDGQYRKGTHIPYITHPYGVAMILMEEKQPEETIAAGLLHDTLEDTETTEEELFKNFGEEILMLVKAASEKDKSQSWEMRKQHTIANLPNHSTSELYLILADKLHNLRSIHVDARKFGDSIWSRFNRGKREQCWYYMSISRAVSEKKREVPLIRKLEEETNELFIGKKRLTHHDIRLLFDSIHSDRSSAEEDLRESHLLDFSAEMQQAAGDQLDKEAPDSILNLLKEAGMEMAPHVEDDLFIYSYYHEMKFRLGWDDETFLEYFKLYYKRK</sequence>
<dbReference type="SMART" id="SM00471">
    <property type="entry name" value="HDc"/>
    <property type="match status" value="1"/>
</dbReference>
<comment type="caution">
    <text evidence="2">The sequence shown here is derived from an EMBL/GenBank/DDBJ whole genome shotgun (WGS) entry which is preliminary data.</text>
</comment>
<gene>
    <name evidence="2" type="ORF">DP120_04980</name>
</gene>
<evidence type="ECO:0000313" key="2">
    <source>
        <dbReference type="EMBL" id="RAZ78975.1"/>
    </source>
</evidence>
<dbReference type="Proteomes" id="UP000251002">
    <property type="component" value="Unassembled WGS sequence"/>
</dbReference>
<keyword evidence="3" id="KW-1185">Reference proteome</keyword>
<dbReference type="PANTHER" id="PTHR46246">
    <property type="entry name" value="GUANOSINE-3',5'-BIS(DIPHOSPHATE) 3'-PYROPHOSPHOHYDROLASE MESH1"/>
    <property type="match status" value="1"/>
</dbReference>
<dbReference type="EMBL" id="QLZR01000002">
    <property type="protein sequence ID" value="RAZ78975.1"/>
    <property type="molecule type" value="Genomic_DNA"/>
</dbReference>
<dbReference type="GO" id="GO:0008893">
    <property type="term" value="F:guanosine-3',5'-bis(diphosphate) 3'-diphosphatase activity"/>
    <property type="evidence" value="ECO:0007669"/>
    <property type="project" value="TreeGrafter"/>
</dbReference>
<dbReference type="AlphaFoldDB" id="A0A365L115"/>
<dbReference type="Pfam" id="PF13328">
    <property type="entry name" value="HD_4"/>
    <property type="match status" value="1"/>
</dbReference>
<dbReference type="PANTHER" id="PTHR46246:SF1">
    <property type="entry name" value="GUANOSINE-3',5'-BIS(DIPHOSPHATE) 3'-PYROPHOSPHOHYDROLASE MESH1"/>
    <property type="match status" value="1"/>
</dbReference>
<dbReference type="RefSeq" id="WP_112222474.1">
    <property type="nucleotide sequence ID" value="NZ_CP196859.1"/>
</dbReference>
<keyword evidence="2" id="KW-0378">Hydrolase</keyword>
<evidence type="ECO:0000313" key="3">
    <source>
        <dbReference type="Proteomes" id="UP000251002"/>
    </source>
</evidence>
<feature type="domain" description="HD" evidence="1">
    <location>
        <begin position="28"/>
        <end position="122"/>
    </location>
</feature>
<organism evidence="2 3">
    <name type="scientific">Planococcus halotolerans</name>
    <dbReference type="NCBI Taxonomy" id="2233542"/>
    <lineage>
        <taxon>Bacteria</taxon>
        <taxon>Bacillati</taxon>
        <taxon>Bacillota</taxon>
        <taxon>Bacilli</taxon>
        <taxon>Bacillales</taxon>
        <taxon>Caryophanaceae</taxon>
        <taxon>Planococcus</taxon>
    </lineage>
</organism>
<dbReference type="InterPro" id="IPR003607">
    <property type="entry name" value="HD/PDEase_dom"/>
</dbReference>
<dbReference type="InterPro" id="IPR006674">
    <property type="entry name" value="HD_domain"/>
</dbReference>
<reference evidence="2 3" key="1">
    <citation type="submission" date="2018-06" db="EMBL/GenBank/DDBJ databases">
        <title>The draft genome sequences of strains SCU63 and S1.</title>
        <authorList>
            <person name="Gan L."/>
        </authorList>
    </citation>
    <scope>NUCLEOTIDE SEQUENCE [LARGE SCALE GENOMIC DNA]</scope>
    <source>
        <strain evidence="2 3">SCU63</strain>
    </source>
</reference>
<protein>
    <submittedName>
        <fullName evidence="2">Bifunctional (P)ppGpp synthetase/guanosine-3',5'-bis(Diphosphate) 3'-pyrophosphohydrolase</fullName>
    </submittedName>
</protein>
<dbReference type="SUPFAM" id="SSF109604">
    <property type="entry name" value="HD-domain/PDEase-like"/>
    <property type="match status" value="1"/>
</dbReference>
<evidence type="ECO:0000259" key="1">
    <source>
        <dbReference type="PROSITE" id="PS51831"/>
    </source>
</evidence>
<dbReference type="InterPro" id="IPR052194">
    <property type="entry name" value="MESH1"/>
</dbReference>
<dbReference type="PROSITE" id="PS51831">
    <property type="entry name" value="HD"/>
    <property type="match status" value="1"/>
</dbReference>
<dbReference type="Gene3D" id="1.10.3210.10">
    <property type="entry name" value="Hypothetical protein af1432"/>
    <property type="match status" value="1"/>
</dbReference>
<accession>A0A365L115</accession>
<name>A0A365L115_9BACL</name>
<proteinExistence type="predicted"/>